<reference evidence="1 2" key="1">
    <citation type="submission" date="2007-10" db="EMBL/GenBank/DDBJ databases">
        <title>Complete sequence of Desulfococcus oleovorans Hxd3.</title>
        <authorList>
            <consortium name="US DOE Joint Genome Institute"/>
            <person name="Copeland A."/>
            <person name="Lucas S."/>
            <person name="Lapidus A."/>
            <person name="Barry K."/>
            <person name="Glavina del Rio T."/>
            <person name="Dalin E."/>
            <person name="Tice H."/>
            <person name="Pitluck S."/>
            <person name="Kiss H."/>
            <person name="Brettin T."/>
            <person name="Bruce D."/>
            <person name="Detter J.C."/>
            <person name="Han C."/>
            <person name="Schmutz J."/>
            <person name="Larimer F."/>
            <person name="Land M."/>
            <person name="Hauser L."/>
            <person name="Kyrpides N."/>
            <person name="Kim E."/>
            <person name="Wawrik B."/>
            <person name="Richardson P."/>
        </authorList>
    </citation>
    <scope>NUCLEOTIDE SEQUENCE [LARGE SCALE GENOMIC DNA]</scope>
    <source>
        <strain evidence="2">DSM 6200 / JCM 39069 / Hxd3</strain>
    </source>
</reference>
<protein>
    <submittedName>
        <fullName evidence="1">Uncharacterized protein</fullName>
    </submittedName>
</protein>
<proteinExistence type="predicted"/>
<dbReference type="EMBL" id="CP000859">
    <property type="protein sequence ID" value="ABW68534.1"/>
    <property type="molecule type" value="Genomic_DNA"/>
</dbReference>
<dbReference type="HOGENOM" id="CLU_1522801_0_0_7"/>
<accession>A8ZXF5</accession>
<dbReference type="AlphaFoldDB" id="A8ZXF5"/>
<evidence type="ECO:0000313" key="1">
    <source>
        <dbReference type="EMBL" id="ABW68534.1"/>
    </source>
</evidence>
<evidence type="ECO:0000313" key="2">
    <source>
        <dbReference type="Proteomes" id="UP000008561"/>
    </source>
</evidence>
<keyword evidence="2" id="KW-1185">Reference proteome</keyword>
<name>A8ZXF5_DESOH</name>
<dbReference type="KEGG" id="dol:Dole_2731"/>
<organism evidence="1 2">
    <name type="scientific">Desulfosudis oleivorans (strain DSM 6200 / JCM 39069 / Hxd3)</name>
    <name type="common">Desulfococcus oleovorans</name>
    <dbReference type="NCBI Taxonomy" id="96561"/>
    <lineage>
        <taxon>Bacteria</taxon>
        <taxon>Pseudomonadati</taxon>
        <taxon>Thermodesulfobacteriota</taxon>
        <taxon>Desulfobacteria</taxon>
        <taxon>Desulfobacterales</taxon>
        <taxon>Desulfosudaceae</taxon>
        <taxon>Desulfosudis</taxon>
    </lineage>
</organism>
<gene>
    <name evidence="1" type="ordered locus">Dole_2731</name>
</gene>
<dbReference type="Proteomes" id="UP000008561">
    <property type="component" value="Chromosome"/>
</dbReference>
<sequence>MSTHSERKVKYIEETNLLKNTEYYSKLVPDLALDRDTWFVELLQNSKDCDFVFLDPDNGLEIKSKPYGRKNSSKFLFWREVESLWQSEKSLLTYQHFIREKRVNFIQRMLETLKEATNGSFVEAFSTPHVVFLLALQPKHQPLHGAIVESVQKNWSGQIKHWELIRATQLHVSGKI</sequence>
<dbReference type="eggNOG" id="ENOG5032VFK">
    <property type="taxonomic scope" value="Bacteria"/>
</dbReference>